<dbReference type="AlphaFoldDB" id="A0A4Y2D001"/>
<reference evidence="1 2" key="1">
    <citation type="journal article" date="2019" name="Sci. Rep.">
        <title>Orb-weaving spider Araneus ventricosus genome elucidates the spidroin gene catalogue.</title>
        <authorList>
            <person name="Kono N."/>
            <person name="Nakamura H."/>
            <person name="Ohtoshi R."/>
            <person name="Moran D.A.P."/>
            <person name="Shinohara A."/>
            <person name="Yoshida Y."/>
            <person name="Fujiwara M."/>
            <person name="Mori M."/>
            <person name="Tomita M."/>
            <person name="Arakawa K."/>
        </authorList>
    </citation>
    <scope>NUCLEOTIDE SEQUENCE [LARGE SCALE GENOMIC DNA]</scope>
</reference>
<organism evidence="1 2">
    <name type="scientific">Araneus ventricosus</name>
    <name type="common">Orbweaver spider</name>
    <name type="synonym">Epeira ventricosa</name>
    <dbReference type="NCBI Taxonomy" id="182803"/>
    <lineage>
        <taxon>Eukaryota</taxon>
        <taxon>Metazoa</taxon>
        <taxon>Ecdysozoa</taxon>
        <taxon>Arthropoda</taxon>
        <taxon>Chelicerata</taxon>
        <taxon>Arachnida</taxon>
        <taxon>Araneae</taxon>
        <taxon>Araneomorphae</taxon>
        <taxon>Entelegynae</taxon>
        <taxon>Araneoidea</taxon>
        <taxon>Araneidae</taxon>
        <taxon>Araneus</taxon>
    </lineage>
</organism>
<keyword evidence="2" id="KW-1185">Reference proteome</keyword>
<evidence type="ECO:0000313" key="1">
    <source>
        <dbReference type="EMBL" id="GBM08865.1"/>
    </source>
</evidence>
<dbReference type="Proteomes" id="UP000499080">
    <property type="component" value="Unassembled WGS sequence"/>
</dbReference>
<dbReference type="OrthoDB" id="272985at2759"/>
<gene>
    <name evidence="1" type="ORF">AVEN_57417_1</name>
</gene>
<comment type="caution">
    <text evidence="1">The sequence shown here is derived from an EMBL/GenBank/DDBJ whole genome shotgun (WGS) entry which is preliminary data.</text>
</comment>
<sequence>MLDLESEKEFSKWFLEVGDGLSGDIISLPSACYPKKQNPVKHLYNDLNFKAVAVEQLKGRAILTVTNDLSIELNNTVLNLIPGS</sequence>
<evidence type="ECO:0000313" key="2">
    <source>
        <dbReference type="Proteomes" id="UP000499080"/>
    </source>
</evidence>
<accession>A0A4Y2D001</accession>
<protein>
    <submittedName>
        <fullName evidence="1">Uncharacterized protein</fullName>
    </submittedName>
</protein>
<dbReference type="EMBL" id="BGPR01000262">
    <property type="protein sequence ID" value="GBM08865.1"/>
    <property type="molecule type" value="Genomic_DNA"/>
</dbReference>
<name>A0A4Y2D001_ARAVE</name>
<proteinExistence type="predicted"/>